<dbReference type="EMBL" id="JBHTBS010000003">
    <property type="protein sequence ID" value="MFC7337000.1"/>
    <property type="molecule type" value="Genomic_DNA"/>
</dbReference>
<evidence type="ECO:0000313" key="3">
    <source>
        <dbReference type="EMBL" id="MFC7337000.1"/>
    </source>
</evidence>
<keyword evidence="2" id="KW-0472">Membrane</keyword>
<comment type="caution">
    <text evidence="3">The sequence shown here is derived from an EMBL/GenBank/DDBJ whole genome shotgun (WGS) entry which is preliminary data.</text>
</comment>
<evidence type="ECO:0000256" key="2">
    <source>
        <dbReference type="SAM" id="Phobius"/>
    </source>
</evidence>
<feature type="region of interest" description="Disordered" evidence="1">
    <location>
        <begin position="62"/>
        <end position="89"/>
    </location>
</feature>
<dbReference type="Proteomes" id="UP001596472">
    <property type="component" value="Unassembled WGS sequence"/>
</dbReference>
<reference evidence="4" key="1">
    <citation type="journal article" date="2019" name="Int. J. Syst. Evol. Microbiol.">
        <title>The Global Catalogue of Microorganisms (GCM) 10K type strain sequencing project: providing services to taxonomists for standard genome sequencing and annotation.</title>
        <authorList>
            <consortium name="The Broad Institute Genomics Platform"/>
            <consortium name="The Broad Institute Genome Sequencing Center for Infectious Disease"/>
            <person name="Wu L."/>
            <person name="Ma J."/>
        </authorList>
    </citation>
    <scope>NUCLEOTIDE SEQUENCE [LARGE SCALE GENOMIC DNA]</scope>
    <source>
        <strain evidence="4">CGMCC 4.1467</strain>
    </source>
</reference>
<keyword evidence="2" id="KW-0812">Transmembrane</keyword>
<organism evidence="3 4">
    <name type="scientific">Haloferula chungangensis</name>
    <dbReference type="NCBI Taxonomy" id="1048331"/>
    <lineage>
        <taxon>Bacteria</taxon>
        <taxon>Pseudomonadati</taxon>
        <taxon>Verrucomicrobiota</taxon>
        <taxon>Verrucomicrobiia</taxon>
        <taxon>Verrucomicrobiales</taxon>
        <taxon>Verrucomicrobiaceae</taxon>
        <taxon>Haloferula</taxon>
    </lineage>
</organism>
<proteinExistence type="predicted"/>
<evidence type="ECO:0000313" key="4">
    <source>
        <dbReference type="Proteomes" id="UP001596472"/>
    </source>
</evidence>
<keyword evidence="4" id="KW-1185">Reference proteome</keyword>
<protein>
    <submittedName>
        <fullName evidence="3">Uncharacterized protein</fullName>
    </submittedName>
</protein>
<dbReference type="RefSeq" id="WP_379710896.1">
    <property type="nucleotide sequence ID" value="NZ_JBHTBS010000003.1"/>
</dbReference>
<gene>
    <name evidence="3" type="ORF">ACFQY0_07405</name>
</gene>
<evidence type="ECO:0000256" key="1">
    <source>
        <dbReference type="SAM" id="MobiDB-lite"/>
    </source>
</evidence>
<name>A0ABW2L617_9BACT</name>
<accession>A0ABW2L617</accession>
<feature type="transmembrane region" description="Helical" evidence="2">
    <location>
        <begin position="24"/>
        <end position="42"/>
    </location>
</feature>
<keyword evidence="2" id="KW-1133">Transmembrane helix</keyword>
<sequence>MKKVFQKFWVRLAGCLPAAGRPRWYFGGILAYFAVVVVIVAGDRSVVVEGLDTTSVKYQIIKPPVPPRGKPTNVPRPRISPKGEGDQKF</sequence>